<feature type="non-terminal residue" evidence="1">
    <location>
        <position position="75"/>
    </location>
</feature>
<evidence type="ECO:0000313" key="1">
    <source>
        <dbReference type="EMBL" id="EJW89471.1"/>
    </source>
</evidence>
<dbReference type="AlphaFoldDB" id="J9F3J4"/>
<protein>
    <submittedName>
        <fullName evidence="1">Sporulation initiation inhibitor protein Soj</fullName>
    </submittedName>
</protein>
<sequence length="75" mass="8317">MVPVGWRDSEMLESTLATKLTEVIGETMDNPFDGILHHEEGVDLVPSGLELPAMEMTLVNAMSRETVLRAYLNDV</sequence>
<dbReference type="EMBL" id="AMCI01009449">
    <property type="protein sequence ID" value="EJW89471.1"/>
    <property type="molecule type" value="Genomic_DNA"/>
</dbReference>
<reference evidence="1" key="1">
    <citation type="journal article" date="2012" name="PLoS ONE">
        <title>Gene sets for utilization of primary and secondary nutrition supplies in the distal gut of endangered iberian lynx.</title>
        <authorList>
            <person name="Alcaide M."/>
            <person name="Messina E."/>
            <person name="Richter M."/>
            <person name="Bargiela R."/>
            <person name="Peplies J."/>
            <person name="Huws S.A."/>
            <person name="Newbold C.J."/>
            <person name="Golyshin P.N."/>
            <person name="Simon M.A."/>
            <person name="Lopez G."/>
            <person name="Yakimov M.M."/>
            <person name="Ferrer M."/>
        </authorList>
    </citation>
    <scope>NUCLEOTIDE SEQUENCE</scope>
</reference>
<gene>
    <name evidence="1" type="ORF">EVA_22422</name>
</gene>
<accession>J9F3J4</accession>
<name>J9F3J4_9ZZZZ</name>
<organism evidence="1">
    <name type="scientific">gut metagenome</name>
    <dbReference type="NCBI Taxonomy" id="749906"/>
    <lineage>
        <taxon>unclassified sequences</taxon>
        <taxon>metagenomes</taxon>
        <taxon>organismal metagenomes</taxon>
    </lineage>
</organism>
<proteinExistence type="predicted"/>
<comment type="caution">
    <text evidence="1">The sequence shown here is derived from an EMBL/GenBank/DDBJ whole genome shotgun (WGS) entry which is preliminary data.</text>
</comment>